<evidence type="ECO:0000313" key="2">
    <source>
        <dbReference type="Proteomes" id="UP001497516"/>
    </source>
</evidence>
<protein>
    <submittedName>
        <fullName evidence="1">Uncharacterized protein</fullName>
    </submittedName>
</protein>
<name>A0AAV2DB77_9ROSI</name>
<proteinExistence type="predicted"/>
<dbReference type="EMBL" id="OZ034815">
    <property type="protein sequence ID" value="CAL1370522.1"/>
    <property type="molecule type" value="Genomic_DNA"/>
</dbReference>
<accession>A0AAV2DB77</accession>
<dbReference type="Proteomes" id="UP001497516">
    <property type="component" value="Chromosome 2"/>
</dbReference>
<keyword evidence="2" id="KW-1185">Reference proteome</keyword>
<dbReference type="AlphaFoldDB" id="A0AAV2DB77"/>
<reference evidence="1 2" key="1">
    <citation type="submission" date="2024-04" db="EMBL/GenBank/DDBJ databases">
        <authorList>
            <person name="Fracassetti M."/>
        </authorList>
    </citation>
    <scope>NUCLEOTIDE SEQUENCE [LARGE SCALE GENOMIC DNA]</scope>
</reference>
<organism evidence="1 2">
    <name type="scientific">Linum trigynum</name>
    <dbReference type="NCBI Taxonomy" id="586398"/>
    <lineage>
        <taxon>Eukaryota</taxon>
        <taxon>Viridiplantae</taxon>
        <taxon>Streptophyta</taxon>
        <taxon>Embryophyta</taxon>
        <taxon>Tracheophyta</taxon>
        <taxon>Spermatophyta</taxon>
        <taxon>Magnoliopsida</taxon>
        <taxon>eudicotyledons</taxon>
        <taxon>Gunneridae</taxon>
        <taxon>Pentapetalae</taxon>
        <taxon>rosids</taxon>
        <taxon>fabids</taxon>
        <taxon>Malpighiales</taxon>
        <taxon>Linaceae</taxon>
        <taxon>Linum</taxon>
    </lineage>
</organism>
<gene>
    <name evidence="1" type="ORF">LTRI10_LOCUS12642</name>
</gene>
<sequence>MRDEWSNKDADPEDLKLLQMYGIYPTLEEMEQAFKVIDVIRRIKSEPPRRFNGSSKDEGPKQLLENAHIIEEHPEVDKRHFSEMHEGFGETKEHKWLMEHDDFVDHGEKEDHLNANSLDEEEDG</sequence>
<evidence type="ECO:0000313" key="1">
    <source>
        <dbReference type="EMBL" id="CAL1370522.1"/>
    </source>
</evidence>